<evidence type="ECO:0000313" key="9">
    <source>
        <dbReference type="EMBL" id="TQQ84050.1"/>
    </source>
</evidence>
<protein>
    <recommendedName>
        <fullName evidence="2 6">Adenine deaminase</fullName>
        <shortName evidence="6">Adenase</shortName>
        <shortName evidence="6">Adenine aminase</shortName>
        <ecNumber evidence="2 6">3.5.4.2</ecNumber>
    </recommendedName>
</protein>
<dbReference type="SUPFAM" id="SSF51556">
    <property type="entry name" value="Metallo-dependent hydrolases"/>
    <property type="match status" value="1"/>
</dbReference>
<comment type="catalytic activity">
    <reaction evidence="5 6">
        <text>adenine + H2O + H(+) = hypoxanthine + NH4(+)</text>
        <dbReference type="Rhea" id="RHEA:23688"/>
        <dbReference type="ChEBI" id="CHEBI:15377"/>
        <dbReference type="ChEBI" id="CHEBI:15378"/>
        <dbReference type="ChEBI" id="CHEBI:16708"/>
        <dbReference type="ChEBI" id="CHEBI:17368"/>
        <dbReference type="ChEBI" id="CHEBI:28938"/>
        <dbReference type="EC" id="3.5.4.2"/>
    </reaction>
</comment>
<dbReference type="NCBIfam" id="TIGR01178">
    <property type="entry name" value="ade"/>
    <property type="match status" value="1"/>
</dbReference>
<evidence type="ECO:0000259" key="8">
    <source>
        <dbReference type="Pfam" id="PF13382"/>
    </source>
</evidence>
<dbReference type="Pfam" id="PF13382">
    <property type="entry name" value="Adenine_deam_C"/>
    <property type="match status" value="1"/>
</dbReference>
<dbReference type="OrthoDB" id="9775607at2"/>
<comment type="cofactor">
    <cofactor evidence="6">
        <name>Mn(2+)</name>
        <dbReference type="ChEBI" id="CHEBI:29035"/>
    </cofactor>
</comment>
<name>A0A544QTN9_9FIRM</name>
<dbReference type="Proteomes" id="UP000317863">
    <property type="component" value="Unassembled WGS sequence"/>
</dbReference>
<dbReference type="PANTHER" id="PTHR11113">
    <property type="entry name" value="N-ACETYLGLUCOSAMINE-6-PHOSPHATE DEACETYLASE"/>
    <property type="match status" value="1"/>
</dbReference>
<dbReference type="HAMAP" id="MF_01518">
    <property type="entry name" value="Adenine_deamin"/>
    <property type="match status" value="1"/>
</dbReference>
<organism evidence="9 10">
    <name type="scientific">Peptacetobacter hominis</name>
    <dbReference type="NCBI Taxonomy" id="2743610"/>
    <lineage>
        <taxon>Bacteria</taxon>
        <taxon>Bacillati</taxon>
        <taxon>Bacillota</taxon>
        <taxon>Clostridia</taxon>
        <taxon>Peptostreptococcales</taxon>
        <taxon>Peptostreptococcaceae</taxon>
        <taxon>Peptacetobacter</taxon>
    </lineage>
</organism>
<proteinExistence type="inferred from homology"/>
<evidence type="ECO:0000256" key="6">
    <source>
        <dbReference type="HAMAP-Rule" id="MF_01518"/>
    </source>
</evidence>
<dbReference type="Gene3D" id="3.20.20.140">
    <property type="entry name" value="Metal-dependent hydrolases"/>
    <property type="match status" value="1"/>
</dbReference>
<keyword evidence="3 6" id="KW-0378">Hydrolase</keyword>
<dbReference type="InterPro" id="IPR006679">
    <property type="entry name" value="Adenine_deam"/>
</dbReference>
<reference evidence="9 10" key="1">
    <citation type="submission" date="2019-02" db="EMBL/GenBank/DDBJ databases">
        <title>Peptostreptococcaceae bacterium ZHW00191 nov., a new bacterium isolated from the human gut.</title>
        <authorList>
            <person name="Zhou H.-W."/>
            <person name="Chen X.-J."/>
        </authorList>
    </citation>
    <scope>NUCLEOTIDE SEQUENCE [LARGE SCALE GENOMIC DNA]</scope>
    <source>
        <strain evidence="9 10">ZHW00191</strain>
    </source>
</reference>
<gene>
    <name evidence="6 9" type="primary">ade</name>
    <name evidence="9" type="ORF">EXD82_08590</name>
</gene>
<keyword evidence="10" id="KW-1185">Reference proteome</keyword>
<dbReference type="InterPro" id="IPR032466">
    <property type="entry name" value="Metal_Hydrolase"/>
</dbReference>
<dbReference type="GO" id="GO:0006146">
    <property type="term" value="P:adenine catabolic process"/>
    <property type="evidence" value="ECO:0007669"/>
    <property type="project" value="InterPro"/>
</dbReference>
<dbReference type="RefSeq" id="WP_142536504.1">
    <property type="nucleotide sequence ID" value="NZ_SGJB01000017.1"/>
</dbReference>
<accession>A0A544QTN9</accession>
<dbReference type="PANTHER" id="PTHR11113:SF2">
    <property type="entry name" value="ADENINE DEAMINASE"/>
    <property type="match status" value="1"/>
</dbReference>
<evidence type="ECO:0000259" key="7">
    <source>
        <dbReference type="Pfam" id="PF01979"/>
    </source>
</evidence>
<dbReference type="InterPro" id="IPR006680">
    <property type="entry name" value="Amidohydro-rel"/>
</dbReference>
<dbReference type="Gene3D" id="2.30.40.10">
    <property type="entry name" value="Urease, subunit C, domain 1"/>
    <property type="match status" value="1"/>
</dbReference>
<evidence type="ECO:0000256" key="1">
    <source>
        <dbReference type="ARBA" id="ARBA00006773"/>
    </source>
</evidence>
<dbReference type="AlphaFoldDB" id="A0A544QTN9"/>
<evidence type="ECO:0000256" key="2">
    <source>
        <dbReference type="ARBA" id="ARBA00012782"/>
    </source>
</evidence>
<keyword evidence="4 6" id="KW-0464">Manganese</keyword>
<dbReference type="EC" id="3.5.4.2" evidence="2 6"/>
<dbReference type="SUPFAM" id="SSF51338">
    <property type="entry name" value="Composite domain of metallo-dependent hydrolases"/>
    <property type="match status" value="1"/>
</dbReference>
<dbReference type="InterPro" id="IPR026912">
    <property type="entry name" value="Adenine_deam_C"/>
</dbReference>
<dbReference type="Pfam" id="PF01979">
    <property type="entry name" value="Amidohydro_1"/>
    <property type="match status" value="1"/>
</dbReference>
<evidence type="ECO:0000256" key="5">
    <source>
        <dbReference type="ARBA" id="ARBA00047720"/>
    </source>
</evidence>
<dbReference type="EMBL" id="SGJB01000017">
    <property type="protein sequence ID" value="TQQ84050.1"/>
    <property type="molecule type" value="Genomic_DNA"/>
</dbReference>
<comment type="similarity">
    <text evidence="1 6">Belongs to the metallo-dependent hydrolases superfamily. Adenine deaminase family.</text>
</comment>
<dbReference type="GO" id="GO:0000034">
    <property type="term" value="F:adenine deaminase activity"/>
    <property type="evidence" value="ECO:0007669"/>
    <property type="project" value="UniProtKB-UniRule"/>
</dbReference>
<sequence length="576" mass="62683">MDRKTLKKIIDTAAGRIKADTVIKNCQVINVYTGKIEESDIAIADGFIAGTGNYDGIKEIDAGGKFAAPGFIDSHIHIESSYLAPSELGKLTVPHGTTTIIADPHEIANVRGIKGMDYMLEDADGTDLDIKFMVPSCVPATIFETAGASIDSRDIADYMDSRNVLGLGEFMNYPGVIYGDDETLDRILAARDRGRVIDGHAPNVFDKELNAYAAANIAADHECATLEDMENRLSRGMYVMIRQGSACHNLKTMIKGVNSTNSRRCVLCSDDRQPKTIFEEGHLDNHINMCLEEGIDIVTAIQMATLNAAELFKLEDRGAIAPGKRADIVLFDMDEKIHVKDVFIEGKHCASEGKYTGKDVKADISGVRNSMNVKGFSKDKLKLNLTGEYATAIELITGEVVTKKTKVKVQKDSDGDFVRNPDEDVVKIAVVERHKGTGNVACGLIKGYGIRKGAVALSIAHDSHNIIVTGVDNDEMEAAVNALIAQEGGMVLVKDGKVIESMPLPIGGLMTDKSGKWVDEKLTDMHEKAHRELGISGSVEPVMTLCFMSLPVIPEIKITDRGLFDVTKFDFIDINE</sequence>
<feature type="domain" description="Amidohydrolase-related" evidence="7">
    <location>
        <begin position="67"/>
        <end position="347"/>
    </location>
</feature>
<dbReference type="CDD" id="cd01295">
    <property type="entry name" value="AdeC"/>
    <property type="match status" value="1"/>
</dbReference>
<feature type="domain" description="Adenine deaminase C-terminal" evidence="8">
    <location>
        <begin position="400"/>
        <end position="569"/>
    </location>
</feature>
<evidence type="ECO:0000256" key="3">
    <source>
        <dbReference type="ARBA" id="ARBA00022801"/>
    </source>
</evidence>
<evidence type="ECO:0000256" key="4">
    <source>
        <dbReference type="ARBA" id="ARBA00023211"/>
    </source>
</evidence>
<comment type="caution">
    <text evidence="9">The sequence shown here is derived from an EMBL/GenBank/DDBJ whole genome shotgun (WGS) entry which is preliminary data.</text>
</comment>
<dbReference type="InterPro" id="IPR011059">
    <property type="entry name" value="Metal-dep_hydrolase_composite"/>
</dbReference>
<evidence type="ECO:0000313" key="10">
    <source>
        <dbReference type="Proteomes" id="UP000317863"/>
    </source>
</evidence>